<feature type="compositionally biased region" description="Basic and acidic residues" evidence="1">
    <location>
        <begin position="50"/>
        <end position="63"/>
    </location>
</feature>
<proteinExistence type="predicted"/>
<reference evidence="2 3" key="1">
    <citation type="journal article" date="2025" name="Microbiol. Resour. Announc.">
        <title>Draft genome sequences for Neonectria magnoliae and Neonectria punicea, canker pathogens of Liriodendron tulipifera and Acer saccharum in West Virginia.</title>
        <authorList>
            <person name="Petronek H.M."/>
            <person name="Kasson M.T."/>
            <person name="Metheny A.M."/>
            <person name="Stauder C.M."/>
            <person name="Lovett B."/>
            <person name="Lynch S.C."/>
            <person name="Garnas J.R."/>
            <person name="Kasson L.R."/>
            <person name="Stajich J.E."/>
        </authorList>
    </citation>
    <scope>NUCLEOTIDE SEQUENCE [LARGE SCALE GENOMIC DNA]</scope>
    <source>
        <strain evidence="2 3">NRRL 64653</strain>
    </source>
</reference>
<feature type="compositionally biased region" description="Basic and acidic residues" evidence="1">
    <location>
        <begin position="411"/>
        <end position="420"/>
    </location>
</feature>
<sequence>MPRTSRRLTEYQRNFGFTTFRLNEDPDNPGSPTASESGLHDIFVADGEPASDKRPTHNAKMDEPPTDSMSPFLKTYDFKTKPPRLVVNANVELDSLNPDWTTTTQQILSFCWQNFRKVTWDDLDESTQGEFVRMCPDAQRLIGTEHGSVNLFAARIWRIIDEAIFKKTKTDSVQWASPFFKHQHDMLNELRKTIPGAPHTHMPQVWREWDYNSMCLFYGMSDDTPLRILPECFIQIIADGLGPMFPKDLPRYAINDLIDMGNFFANWERLFSSTKDYHYFSFAHPGTDKTSGFTFHSYLSGSPAMMGIDHTLVKNDINFEGRQVDLIVAPMILTAPFTRKNPGRIPIIAVPMIVRAGWVEDLDRMEREEAERTDNTASDQPGSDSAEEPDEMEDKEGESKDDGEQDETEPDQTKDKEGGSHDVAGPDQTGKGQTGLDSMKDKASGSRRRAKPGKAKPELKRNQKRKCKKRRASESSQSGSDDVKLG</sequence>
<protein>
    <submittedName>
        <fullName evidence="2">Uncharacterized protein</fullName>
    </submittedName>
</protein>
<comment type="caution">
    <text evidence="2">The sequence shown here is derived from an EMBL/GenBank/DDBJ whole genome shotgun (WGS) entry which is preliminary data.</text>
</comment>
<feature type="region of interest" description="Disordered" evidence="1">
    <location>
        <begin position="366"/>
        <end position="486"/>
    </location>
</feature>
<evidence type="ECO:0000313" key="3">
    <source>
        <dbReference type="Proteomes" id="UP001498476"/>
    </source>
</evidence>
<feature type="region of interest" description="Disordered" evidence="1">
    <location>
        <begin position="18"/>
        <end position="71"/>
    </location>
</feature>
<organism evidence="2 3">
    <name type="scientific">Neonectria punicea</name>
    <dbReference type="NCBI Taxonomy" id="979145"/>
    <lineage>
        <taxon>Eukaryota</taxon>
        <taxon>Fungi</taxon>
        <taxon>Dikarya</taxon>
        <taxon>Ascomycota</taxon>
        <taxon>Pezizomycotina</taxon>
        <taxon>Sordariomycetes</taxon>
        <taxon>Hypocreomycetidae</taxon>
        <taxon>Hypocreales</taxon>
        <taxon>Nectriaceae</taxon>
        <taxon>Neonectria</taxon>
    </lineage>
</organism>
<evidence type="ECO:0000313" key="2">
    <source>
        <dbReference type="EMBL" id="KAK7417740.1"/>
    </source>
</evidence>
<gene>
    <name evidence="2" type="ORF">QQX98_004396</name>
</gene>
<feature type="compositionally biased region" description="Basic residues" evidence="1">
    <location>
        <begin position="462"/>
        <end position="471"/>
    </location>
</feature>
<dbReference type="Proteomes" id="UP001498476">
    <property type="component" value="Unassembled WGS sequence"/>
</dbReference>
<keyword evidence="3" id="KW-1185">Reference proteome</keyword>
<name>A0ABR1H9P8_9HYPO</name>
<feature type="compositionally biased region" description="Acidic residues" evidence="1">
    <location>
        <begin position="385"/>
        <end position="396"/>
    </location>
</feature>
<evidence type="ECO:0000256" key="1">
    <source>
        <dbReference type="SAM" id="MobiDB-lite"/>
    </source>
</evidence>
<feature type="compositionally biased region" description="Basic residues" evidence="1">
    <location>
        <begin position="445"/>
        <end position="454"/>
    </location>
</feature>
<dbReference type="EMBL" id="JAZAVJ010000054">
    <property type="protein sequence ID" value="KAK7417740.1"/>
    <property type="molecule type" value="Genomic_DNA"/>
</dbReference>
<accession>A0ABR1H9P8</accession>